<dbReference type="PRINTS" id="PR00702">
    <property type="entry name" value="ACRIFLAVINRP"/>
</dbReference>
<keyword evidence="8 10" id="KW-0472">Membrane</keyword>
<dbReference type="Proteomes" id="UP000176498">
    <property type="component" value="Unassembled WGS sequence"/>
</dbReference>
<dbReference type="InterPro" id="IPR055344">
    <property type="entry name" value="SecD_SecF_C_bact"/>
</dbReference>
<accession>A0A1G1XQA1</accession>
<dbReference type="EMBL" id="MHHZ01000005">
    <property type="protein sequence ID" value="OGY42283.1"/>
    <property type="molecule type" value="Genomic_DNA"/>
</dbReference>
<keyword evidence="9" id="KW-0413">Isomerase</keyword>
<evidence type="ECO:0000256" key="9">
    <source>
        <dbReference type="PROSITE-ProRule" id="PRU00278"/>
    </source>
</evidence>
<dbReference type="Gene3D" id="1.20.1640.10">
    <property type="entry name" value="Multidrug efflux transporter AcrB transmembrane domain"/>
    <property type="match status" value="1"/>
</dbReference>
<dbReference type="FunFam" id="1.20.1640.10:FF:000004">
    <property type="entry name" value="Protein translocase subunit SecD"/>
    <property type="match status" value="1"/>
</dbReference>
<comment type="subcellular location">
    <subcellularLocation>
        <location evidence="1">Cell membrane</location>
        <topology evidence="1">Multi-pass membrane protein</topology>
    </subcellularLocation>
</comment>
<evidence type="ECO:0000256" key="5">
    <source>
        <dbReference type="ARBA" id="ARBA00022927"/>
    </source>
</evidence>
<dbReference type="GO" id="GO:0003755">
    <property type="term" value="F:peptidyl-prolyl cis-trans isomerase activity"/>
    <property type="evidence" value="ECO:0007669"/>
    <property type="project" value="UniProtKB-KW"/>
</dbReference>
<dbReference type="PROSITE" id="PS50198">
    <property type="entry name" value="PPIC_PPIASE_2"/>
    <property type="match status" value="1"/>
</dbReference>
<feature type="transmembrane region" description="Helical" evidence="10">
    <location>
        <begin position="245"/>
        <end position="266"/>
    </location>
</feature>
<dbReference type="PANTHER" id="PTHR30081">
    <property type="entry name" value="PROTEIN-EXPORT MEMBRANE PROTEIN SEC"/>
    <property type="match status" value="1"/>
</dbReference>
<gene>
    <name evidence="12" type="ORF">A2Y82_04790</name>
</gene>
<dbReference type="GO" id="GO:0006886">
    <property type="term" value="P:intracellular protein transport"/>
    <property type="evidence" value="ECO:0007669"/>
    <property type="project" value="InterPro"/>
</dbReference>
<keyword evidence="5" id="KW-0653">Protein transport</keyword>
<keyword evidence="7" id="KW-0811">Translocation</keyword>
<evidence type="ECO:0000256" key="1">
    <source>
        <dbReference type="ARBA" id="ARBA00004651"/>
    </source>
</evidence>
<evidence type="ECO:0000256" key="2">
    <source>
        <dbReference type="ARBA" id="ARBA00022448"/>
    </source>
</evidence>
<keyword evidence="4 10" id="KW-0812">Transmembrane</keyword>
<dbReference type="InterPro" id="IPR054384">
    <property type="entry name" value="SecDF_P1_head"/>
</dbReference>
<dbReference type="InterPro" id="IPR005791">
    <property type="entry name" value="SecD"/>
</dbReference>
<dbReference type="Pfam" id="PF13616">
    <property type="entry name" value="Rotamase_3"/>
    <property type="match status" value="1"/>
</dbReference>
<dbReference type="NCBIfam" id="TIGR01129">
    <property type="entry name" value="secD"/>
    <property type="match status" value="1"/>
</dbReference>
<feature type="non-terminal residue" evidence="12">
    <location>
        <position position="1"/>
    </location>
</feature>
<dbReference type="GO" id="GO:0005886">
    <property type="term" value="C:plasma membrane"/>
    <property type="evidence" value="ECO:0007669"/>
    <property type="project" value="UniProtKB-SubCell"/>
</dbReference>
<dbReference type="Pfam" id="PF22599">
    <property type="entry name" value="SecDF_P1_head"/>
    <property type="match status" value="1"/>
</dbReference>
<organism evidence="12 13">
    <name type="scientific">Candidatus Buchananbacteria bacterium RBG_13_36_9</name>
    <dbReference type="NCBI Taxonomy" id="1797530"/>
    <lineage>
        <taxon>Bacteria</taxon>
        <taxon>Candidatus Buchananiibacteriota</taxon>
    </lineage>
</organism>
<protein>
    <submittedName>
        <fullName evidence="12">Protein-export membrane protein SecD</fullName>
    </submittedName>
</protein>
<name>A0A1G1XQA1_9BACT</name>
<dbReference type="InterPro" id="IPR048634">
    <property type="entry name" value="SecD_SecF_C"/>
</dbReference>
<feature type="transmembrane region" description="Helical" evidence="10">
    <location>
        <begin position="318"/>
        <end position="337"/>
    </location>
</feature>
<keyword evidence="2" id="KW-0813">Transport</keyword>
<evidence type="ECO:0000256" key="7">
    <source>
        <dbReference type="ARBA" id="ARBA00023010"/>
    </source>
</evidence>
<dbReference type="NCBIfam" id="TIGR00916">
    <property type="entry name" value="2A0604s01"/>
    <property type="match status" value="1"/>
</dbReference>
<dbReference type="InterPro" id="IPR001036">
    <property type="entry name" value="Acrflvin-R"/>
</dbReference>
<proteinExistence type="predicted"/>
<dbReference type="Gene3D" id="3.10.50.40">
    <property type="match status" value="1"/>
</dbReference>
<dbReference type="PANTHER" id="PTHR30081:SF1">
    <property type="entry name" value="PROTEIN TRANSLOCASE SUBUNIT SECD"/>
    <property type="match status" value="1"/>
</dbReference>
<keyword evidence="6 10" id="KW-1133">Transmembrane helix</keyword>
<dbReference type="SUPFAM" id="SSF54534">
    <property type="entry name" value="FKBP-like"/>
    <property type="match status" value="1"/>
</dbReference>
<evidence type="ECO:0000313" key="12">
    <source>
        <dbReference type="EMBL" id="OGY42283.1"/>
    </source>
</evidence>
<keyword evidence="9" id="KW-0697">Rotamase</keyword>
<feature type="transmembrane region" description="Helical" evidence="10">
    <location>
        <begin position="219"/>
        <end position="239"/>
    </location>
</feature>
<evidence type="ECO:0000256" key="4">
    <source>
        <dbReference type="ARBA" id="ARBA00022692"/>
    </source>
</evidence>
<evidence type="ECO:0000313" key="13">
    <source>
        <dbReference type="Proteomes" id="UP000176498"/>
    </source>
</evidence>
<feature type="domain" description="PpiC" evidence="11">
    <location>
        <begin position="1"/>
        <end position="47"/>
    </location>
</feature>
<sequence>QSGGDLPFFSKGQMVKEFEDAVFSMETGTISDVVETQFGYHLIYKTDQKEIPIYQAYRILIKNKKETDYLPQDQFVYTGLTGKHLKRADLTFNQNTGESQVSLEFNDEGAKLFGEITARNVNKIVAIYLDGSPISTPRVQEKISEGKAVITGKFTLEEAKLLVRRLNAGALPVPINLISQQTVGASLGQEFVDLSLQAALLAFILITIFMIVYYRLPGLLSILALIIYVIINIDIYKLIPVTLTLSGIAGFVLSVGMAVDANVLIFERLKEELGLGKPLGSASEEGFKRAWTSIRDGNLTTLISCVFLYWFGSSIIRGFALTLFIGVCLSMLSALLITRTLMNWTNGWGWVNKLNWLFLRQKIKTNEENKNI</sequence>
<dbReference type="InterPro" id="IPR000297">
    <property type="entry name" value="PPIase_PpiC"/>
</dbReference>
<dbReference type="InterPro" id="IPR046357">
    <property type="entry name" value="PPIase_dom_sf"/>
</dbReference>
<comment type="caution">
    <text evidence="12">The sequence shown here is derived from an EMBL/GenBank/DDBJ whole genome shotgun (WGS) entry which is preliminary data.</text>
</comment>
<dbReference type="GO" id="GO:0015450">
    <property type="term" value="F:protein-transporting ATPase activity"/>
    <property type="evidence" value="ECO:0007669"/>
    <property type="project" value="InterPro"/>
</dbReference>
<evidence type="ECO:0000256" key="10">
    <source>
        <dbReference type="SAM" id="Phobius"/>
    </source>
</evidence>
<keyword evidence="3" id="KW-1003">Cell membrane</keyword>
<evidence type="ECO:0000256" key="8">
    <source>
        <dbReference type="ARBA" id="ARBA00023136"/>
    </source>
</evidence>
<dbReference type="AlphaFoldDB" id="A0A1G1XQA1"/>
<reference evidence="12 13" key="1">
    <citation type="journal article" date="2016" name="Nat. Commun.">
        <title>Thousands of microbial genomes shed light on interconnected biogeochemical processes in an aquifer system.</title>
        <authorList>
            <person name="Anantharaman K."/>
            <person name="Brown C.T."/>
            <person name="Hug L.A."/>
            <person name="Sharon I."/>
            <person name="Castelle C.J."/>
            <person name="Probst A.J."/>
            <person name="Thomas B.C."/>
            <person name="Singh A."/>
            <person name="Wilkins M.J."/>
            <person name="Karaoz U."/>
            <person name="Brodie E.L."/>
            <person name="Williams K.H."/>
            <person name="Hubbard S.S."/>
            <person name="Banfield J.F."/>
        </authorList>
    </citation>
    <scope>NUCLEOTIDE SEQUENCE [LARGE SCALE GENOMIC DNA]</scope>
</reference>
<evidence type="ECO:0000256" key="6">
    <source>
        <dbReference type="ARBA" id="ARBA00022989"/>
    </source>
</evidence>
<dbReference type="SUPFAM" id="SSF82866">
    <property type="entry name" value="Multidrug efflux transporter AcrB transmembrane domain"/>
    <property type="match status" value="1"/>
</dbReference>
<dbReference type="Gene3D" id="3.30.1360.200">
    <property type="match status" value="1"/>
</dbReference>
<evidence type="ECO:0000256" key="3">
    <source>
        <dbReference type="ARBA" id="ARBA00022475"/>
    </source>
</evidence>
<dbReference type="InterPro" id="IPR022813">
    <property type="entry name" value="SecD/SecF_arch_bac"/>
</dbReference>
<evidence type="ECO:0000259" key="11">
    <source>
        <dbReference type="PROSITE" id="PS50198"/>
    </source>
</evidence>
<dbReference type="Pfam" id="PF02355">
    <property type="entry name" value="SecD_SecF_C"/>
    <property type="match status" value="1"/>
</dbReference>